<sequence length="63" mass="7582">MKKTIELIAEIKDLEQKLKEFTKTEKIIFECIKEGMKRKEIAEKLFKSEETVKIQIRSLRKKL</sequence>
<reference evidence="4 5" key="1">
    <citation type="submission" date="2023-03" db="EMBL/GenBank/DDBJ databases">
        <title>Bacillus Genome Sequencing.</title>
        <authorList>
            <person name="Dunlap C."/>
        </authorList>
    </citation>
    <scope>NUCLEOTIDE SEQUENCE [LARGE SCALE GENOMIC DNA]</scope>
    <source>
        <strain evidence="4 5">NRS-319</strain>
    </source>
</reference>
<dbReference type="PROSITE" id="PS50043">
    <property type="entry name" value="HTH_LUXR_2"/>
    <property type="match status" value="1"/>
</dbReference>
<accession>A0ABU6PKY2</accession>
<dbReference type="Pfam" id="PF00196">
    <property type="entry name" value="GerE"/>
    <property type="match status" value="1"/>
</dbReference>
<evidence type="ECO:0000313" key="5">
    <source>
        <dbReference type="Proteomes" id="UP001336122"/>
    </source>
</evidence>
<evidence type="ECO:0000256" key="1">
    <source>
        <dbReference type="ARBA" id="ARBA00023015"/>
    </source>
</evidence>
<dbReference type="SUPFAM" id="SSF46894">
    <property type="entry name" value="C-terminal effector domain of the bipartite response regulators"/>
    <property type="match status" value="1"/>
</dbReference>
<dbReference type="EMBL" id="JARTIK010000034">
    <property type="protein sequence ID" value="MED4681260.1"/>
    <property type="molecule type" value="Genomic_DNA"/>
</dbReference>
<dbReference type="RefSeq" id="WP_000750878.1">
    <property type="nucleotide sequence ID" value="NZ_JARTIK010000034.1"/>
</dbReference>
<keyword evidence="1" id="KW-0805">Transcription regulation</keyword>
<dbReference type="InterPro" id="IPR036388">
    <property type="entry name" value="WH-like_DNA-bd_sf"/>
</dbReference>
<dbReference type="Gene3D" id="1.10.10.10">
    <property type="entry name" value="Winged helix-like DNA-binding domain superfamily/Winged helix DNA-binding domain"/>
    <property type="match status" value="1"/>
</dbReference>
<dbReference type="Proteomes" id="UP001336122">
    <property type="component" value="Unassembled WGS sequence"/>
</dbReference>
<keyword evidence="5" id="KW-1185">Reference proteome</keyword>
<keyword evidence="2" id="KW-0804">Transcription</keyword>
<dbReference type="InterPro" id="IPR000792">
    <property type="entry name" value="Tscrpt_reg_LuxR_C"/>
</dbReference>
<proteinExistence type="predicted"/>
<name>A0ABU6PKY2_9BACI</name>
<gene>
    <name evidence="4" type="ORF">P9485_26415</name>
</gene>
<evidence type="ECO:0000259" key="3">
    <source>
        <dbReference type="PROSITE" id="PS50043"/>
    </source>
</evidence>
<organism evidence="4 5">
    <name type="scientific">Bacillus nitratireducens</name>
    <dbReference type="NCBI Taxonomy" id="2026193"/>
    <lineage>
        <taxon>Bacteria</taxon>
        <taxon>Bacillati</taxon>
        <taxon>Bacillota</taxon>
        <taxon>Bacilli</taxon>
        <taxon>Bacillales</taxon>
        <taxon>Bacillaceae</taxon>
        <taxon>Bacillus</taxon>
        <taxon>Bacillus cereus group</taxon>
    </lineage>
</organism>
<dbReference type="SMART" id="SM00421">
    <property type="entry name" value="HTH_LUXR"/>
    <property type="match status" value="1"/>
</dbReference>
<dbReference type="PRINTS" id="PR00038">
    <property type="entry name" value="HTHLUXR"/>
</dbReference>
<feature type="domain" description="HTH luxR-type" evidence="3">
    <location>
        <begin position="14"/>
        <end position="63"/>
    </location>
</feature>
<dbReference type="InterPro" id="IPR016032">
    <property type="entry name" value="Sig_transdc_resp-reg_C-effctor"/>
</dbReference>
<evidence type="ECO:0000313" key="4">
    <source>
        <dbReference type="EMBL" id="MED4681260.1"/>
    </source>
</evidence>
<comment type="caution">
    <text evidence="4">The sequence shown here is derived from an EMBL/GenBank/DDBJ whole genome shotgun (WGS) entry which is preliminary data.</text>
</comment>
<evidence type="ECO:0000256" key="2">
    <source>
        <dbReference type="ARBA" id="ARBA00023163"/>
    </source>
</evidence>
<protein>
    <submittedName>
        <fullName evidence="4">LuxR C-terminal-related transcriptional regulator</fullName>
    </submittedName>
</protein>